<gene>
    <name evidence="14" type="ORF">Ga0080574_TMP3757</name>
</gene>
<evidence type="ECO:0000256" key="13">
    <source>
        <dbReference type="RuleBase" id="RU362101"/>
    </source>
</evidence>
<evidence type="ECO:0000256" key="12">
    <source>
        <dbReference type="ARBA" id="ARBA00023285"/>
    </source>
</evidence>
<organism evidence="14 15">
    <name type="scientific">Salipiger abyssi</name>
    <dbReference type="NCBI Taxonomy" id="1250539"/>
    <lineage>
        <taxon>Bacteria</taxon>
        <taxon>Pseudomonadati</taxon>
        <taxon>Pseudomonadota</taxon>
        <taxon>Alphaproteobacteria</taxon>
        <taxon>Rhodobacterales</taxon>
        <taxon>Roseobacteraceae</taxon>
        <taxon>Salipiger</taxon>
    </lineage>
</organism>
<keyword evidence="5" id="KW-1003">Cell membrane</keyword>
<dbReference type="PANTHER" id="PTHR40659:SF1">
    <property type="entry name" value="NICKEL_COBALT EFFLUX SYSTEM RCNA"/>
    <property type="match status" value="1"/>
</dbReference>
<dbReference type="GO" id="GO:0005886">
    <property type="term" value="C:plasma membrane"/>
    <property type="evidence" value="ECO:0007669"/>
    <property type="project" value="UniProtKB-SubCell"/>
</dbReference>
<keyword evidence="12" id="KW-0170">Cobalt</keyword>
<dbReference type="EMBL" id="CP015093">
    <property type="protein sequence ID" value="APZ54091.1"/>
    <property type="molecule type" value="Genomic_DNA"/>
</dbReference>
<comment type="function">
    <text evidence="1">Efflux system for nickel and cobalt.</text>
</comment>
<evidence type="ECO:0000256" key="8">
    <source>
        <dbReference type="ARBA" id="ARBA00022989"/>
    </source>
</evidence>
<evidence type="ECO:0000256" key="2">
    <source>
        <dbReference type="ARBA" id="ARBA00004651"/>
    </source>
</evidence>
<comment type="similarity">
    <text evidence="13">Belongs to the NiCoT transporter (TC 2.A.52) family.</text>
</comment>
<evidence type="ECO:0000256" key="3">
    <source>
        <dbReference type="ARBA" id="ARBA00022426"/>
    </source>
</evidence>
<dbReference type="GO" id="GO:0006824">
    <property type="term" value="P:cobalt ion transport"/>
    <property type="evidence" value="ECO:0007669"/>
    <property type="project" value="UniProtKB-KW"/>
</dbReference>
<evidence type="ECO:0000256" key="11">
    <source>
        <dbReference type="ARBA" id="ARBA00023136"/>
    </source>
</evidence>
<dbReference type="KEGG" id="paby:Ga0080574_TMP3757"/>
<keyword evidence="8 13" id="KW-1133">Transmembrane helix</keyword>
<feature type="transmembrane region" description="Helical" evidence="13">
    <location>
        <begin position="94"/>
        <end position="117"/>
    </location>
</feature>
<dbReference type="InterPro" id="IPR011541">
    <property type="entry name" value="Ni/Co_transpt_high_affinity"/>
</dbReference>
<comment type="subcellular location">
    <subcellularLocation>
        <location evidence="2 13">Cell membrane</location>
        <topology evidence="2 13">Multi-pass membrane protein</topology>
    </subcellularLocation>
</comment>
<dbReference type="RefSeq" id="WP_076703276.1">
    <property type="nucleotide sequence ID" value="NZ_CP015093.1"/>
</dbReference>
<sequence length="300" mass="30726">MRSLLLIAAAVVVALAVWLWGFGGAGWLARVAAEGQREAQVAMAGGLRALRAGEGGALWGLLGLCFAYGFFHAAGPGHGKLLIGGYGVGRRVPLLRLSALALVSSLAQAAAAVALVYAGVWALGWGRAQMTDAAEDWFAPASYAAIGLIGLWLLLRGLRRLWAGAGQAHHEHTHAHGEVCASCGHAHGPSLEQAEQVHSLRDALLLIGAIAIRPCTGALFLLILTWRMGIDYAGILGAFAMGLGTASVTVAVALASVTLREGALSRLAAGAGAPRVMGGIEALAGAVIAVLAMQFVLRAI</sequence>
<dbReference type="Pfam" id="PF03824">
    <property type="entry name" value="NicO"/>
    <property type="match status" value="2"/>
</dbReference>
<evidence type="ECO:0000256" key="10">
    <source>
        <dbReference type="ARBA" id="ARBA00023112"/>
    </source>
</evidence>
<dbReference type="InterPro" id="IPR051224">
    <property type="entry name" value="NiCoT_RcnA"/>
</dbReference>
<evidence type="ECO:0000256" key="7">
    <source>
        <dbReference type="ARBA" id="ARBA00022692"/>
    </source>
</evidence>
<feature type="transmembrane region" description="Helical" evidence="13">
    <location>
        <begin position="57"/>
        <end position="74"/>
    </location>
</feature>
<dbReference type="GO" id="GO:0010045">
    <property type="term" value="P:response to nickel cation"/>
    <property type="evidence" value="ECO:0007669"/>
    <property type="project" value="TreeGrafter"/>
</dbReference>
<evidence type="ECO:0000256" key="4">
    <source>
        <dbReference type="ARBA" id="ARBA00022448"/>
    </source>
</evidence>
<evidence type="ECO:0000313" key="15">
    <source>
        <dbReference type="Proteomes" id="UP000187059"/>
    </source>
</evidence>
<proteinExistence type="inferred from homology"/>
<evidence type="ECO:0000313" key="14">
    <source>
        <dbReference type="EMBL" id="APZ54091.1"/>
    </source>
</evidence>
<evidence type="ECO:0000256" key="5">
    <source>
        <dbReference type="ARBA" id="ARBA00022475"/>
    </source>
</evidence>
<feature type="transmembrane region" description="Helical" evidence="13">
    <location>
        <begin position="232"/>
        <end position="255"/>
    </location>
</feature>
<protein>
    <recommendedName>
        <fullName evidence="13">Nickel/cobalt efflux system</fullName>
    </recommendedName>
</protein>
<keyword evidence="11 13" id="KW-0472">Membrane</keyword>
<dbReference type="GO" id="GO:0015099">
    <property type="term" value="F:nickel cation transmembrane transporter activity"/>
    <property type="evidence" value="ECO:0007669"/>
    <property type="project" value="UniProtKB-UniRule"/>
</dbReference>
<dbReference type="PANTHER" id="PTHR40659">
    <property type="entry name" value="NICKEL/COBALT EFFLUX SYSTEM RCNA"/>
    <property type="match status" value="1"/>
</dbReference>
<dbReference type="AlphaFoldDB" id="A0A1P8UXH2"/>
<evidence type="ECO:0000256" key="6">
    <source>
        <dbReference type="ARBA" id="ARBA00022596"/>
    </source>
</evidence>
<feature type="transmembrane region" description="Helical" evidence="13">
    <location>
        <begin position="137"/>
        <end position="155"/>
    </location>
</feature>
<keyword evidence="3" id="KW-0171">Cobalt transport</keyword>
<evidence type="ECO:0000256" key="1">
    <source>
        <dbReference type="ARBA" id="ARBA00002510"/>
    </source>
</evidence>
<reference evidence="14 15" key="1">
    <citation type="submission" date="2016-04" db="EMBL/GenBank/DDBJ databases">
        <title>Deep-sea bacteria in the southern Pacific.</title>
        <authorList>
            <person name="Tang K."/>
        </authorList>
    </citation>
    <scope>NUCLEOTIDE SEQUENCE [LARGE SCALE GENOMIC DNA]</scope>
    <source>
        <strain evidence="14 15">JLT2014</strain>
    </source>
</reference>
<keyword evidence="10" id="KW-0921">Nickel transport</keyword>
<feature type="transmembrane region" description="Helical" evidence="13">
    <location>
        <begin position="276"/>
        <end position="297"/>
    </location>
</feature>
<keyword evidence="7 13" id="KW-0812">Transmembrane</keyword>
<dbReference type="STRING" id="1250539.Ga0080574_TMP3757"/>
<dbReference type="GO" id="GO:0032025">
    <property type="term" value="P:response to cobalt ion"/>
    <property type="evidence" value="ECO:0007669"/>
    <property type="project" value="TreeGrafter"/>
</dbReference>
<dbReference type="GO" id="GO:0046583">
    <property type="term" value="F:monoatomic cation efflux transmembrane transporter activity"/>
    <property type="evidence" value="ECO:0007669"/>
    <property type="project" value="TreeGrafter"/>
</dbReference>
<dbReference type="Proteomes" id="UP000187059">
    <property type="component" value="Chromosome"/>
</dbReference>
<keyword evidence="6" id="KW-0533">Nickel</keyword>
<feature type="transmembrane region" description="Helical" evidence="13">
    <location>
        <begin position="203"/>
        <end position="226"/>
    </location>
</feature>
<keyword evidence="4 13" id="KW-0813">Transport</keyword>
<keyword evidence="9" id="KW-0406">Ion transport</keyword>
<evidence type="ECO:0000256" key="9">
    <source>
        <dbReference type="ARBA" id="ARBA00023065"/>
    </source>
</evidence>
<accession>A0A1P8UXH2</accession>
<dbReference type="OrthoDB" id="9812956at2"/>
<name>A0A1P8UXH2_9RHOB</name>
<keyword evidence="15" id="KW-1185">Reference proteome</keyword>